<dbReference type="Pfam" id="PF00069">
    <property type="entry name" value="Pkinase"/>
    <property type="match status" value="1"/>
</dbReference>
<protein>
    <recommendedName>
        <fullName evidence="1">non-specific serine/threonine protein kinase</fullName>
        <ecNumber evidence="1">2.7.11.1</ecNumber>
    </recommendedName>
</protein>
<dbReference type="EC" id="2.7.11.1" evidence="1"/>
<dbReference type="EMBL" id="JAPFFF010000001">
    <property type="protein sequence ID" value="KAK8899914.1"/>
    <property type="molecule type" value="Genomic_DNA"/>
</dbReference>
<dbReference type="PROSITE" id="PS00107">
    <property type="entry name" value="PROTEIN_KINASE_ATP"/>
    <property type="match status" value="1"/>
</dbReference>
<comment type="catalytic activity">
    <reaction evidence="8">
        <text>L-seryl-[protein] + ATP = O-phospho-L-seryl-[protein] + ADP + H(+)</text>
        <dbReference type="Rhea" id="RHEA:17989"/>
        <dbReference type="Rhea" id="RHEA-COMP:9863"/>
        <dbReference type="Rhea" id="RHEA-COMP:11604"/>
        <dbReference type="ChEBI" id="CHEBI:15378"/>
        <dbReference type="ChEBI" id="CHEBI:29999"/>
        <dbReference type="ChEBI" id="CHEBI:30616"/>
        <dbReference type="ChEBI" id="CHEBI:83421"/>
        <dbReference type="ChEBI" id="CHEBI:456216"/>
        <dbReference type="EC" id="2.7.11.1"/>
    </reaction>
</comment>
<evidence type="ECO:0000313" key="12">
    <source>
        <dbReference type="Proteomes" id="UP001470230"/>
    </source>
</evidence>
<dbReference type="InterPro" id="IPR000719">
    <property type="entry name" value="Prot_kinase_dom"/>
</dbReference>
<name>A0ABR2L9B2_9EUKA</name>
<evidence type="ECO:0000256" key="2">
    <source>
        <dbReference type="ARBA" id="ARBA00022527"/>
    </source>
</evidence>
<evidence type="ECO:0000256" key="8">
    <source>
        <dbReference type="ARBA" id="ARBA00048679"/>
    </source>
</evidence>
<dbReference type="Gene3D" id="1.25.10.10">
    <property type="entry name" value="Leucine-rich Repeat Variant"/>
    <property type="match status" value="1"/>
</dbReference>
<dbReference type="PANTHER" id="PTHR22983:SF6">
    <property type="entry name" value="SERINE_THREONINE-PROTEIN KINASE 36"/>
    <property type="match status" value="1"/>
</dbReference>
<keyword evidence="12" id="KW-1185">Reference proteome</keyword>
<evidence type="ECO:0000256" key="6">
    <source>
        <dbReference type="ARBA" id="ARBA00022840"/>
    </source>
</evidence>
<keyword evidence="3" id="KW-0808">Transferase</keyword>
<dbReference type="InterPro" id="IPR011989">
    <property type="entry name" value="ARM-like"/>
</dbReference>
<reference evidence="11 12" key="1">
    <citation type="submission" date="2024-04" db="EMBL/GenBank/DDBJ databases">
        <title>Tritrichomonas musculus Genome.</title>
        <authorList>
            <person name="Alves-Ferreira E."/>
            <person name="Grigg M."/>
            <person name="Lorenzi H."/>
            <person name="Galac M."/>
        </authorList>
    </citation>
    <scope>NUCLEOTIDE SEQUENCE [LARGE SCALE GENOMIC DNA]</scope>
    <source>
        <strain evidence="11 12">EAF2021</strain>
    </source>
</reference>
<evidence type="ECO:0000256" key="7">
    <source>
        <dbReference type="ARBA" id="ARBA00047899"/>
    </source>
</evidence>
<evidence type="ECO:0000256" key="4">
    <source>
        <dbReference type="ARBA" id="ARBA00022741"/>
    </source>
</evidence>
<keyword evidence="5 11" id="KW-0418">Kinase</keyword>
<dbReference type="PROSITE" id="PS00108">
    <property type="entry name" value="PROTEIN_KINASE_ST"/>
    <property type="match status" value="1"/>
</dbReference>
<keyword evidence="2 11" id="KW-0723">Serine/threonine-protein kinase</keyword>
<dbReference type="Gene3D" id="1.10.510.10">
    <property type="entry name" value="Transferase(Phosphotransferase) domain 1"/>
    <property type="match status" value="1"/>
</dbReference>
<proteinExistence type="predicted"/>
<dbReference type="InterPro" id="IPR011009">
    <property type="entry name" value="Kinase-like_dom_sf"/>
</dbReference>
<comment type="caution">
    <text evidence="11">The sequence shown here is derived from an EMBL/GenBank/DDBJ whole genome shotgun (WGS) entry which is preliminary data.</text>
</comment>
<organism evidence="11 12">
    <name type="scientific">Tritrichomonas musculus</name>
    <dbReference type="NCBI Taxonomy" id="1915356"/>
    <lineage>
        <taxon>Eukaryota</taxon>
        <taxon>Metamonada</taxon>
        <taxon>Parabasalia</taxon>
        <taxon>Tritrichomonadida</taxon>
        <taxon>Tritrichomonadidae</taxon>
        <taxon>Tritrichomonas</taxon>
    </lineage>
</organism>
<dbReference type="InterPro" id="IPR008271">
    <property type="entry name" value="Ser/Thr_kinase_AS"/>
</dbReference>
<feature type="binding site" evidence="9">
    <location>
        <position position="37"/>
    </location>
    <ligand>
        <name>ATP</name>
        <dbReference type="ChEBI" id="CHEBI:30616"/>
    </ligand>
</feature>
<evidence type="ECO:0000256" key="1">
    <source>
        <dbReference type="ARBA" id="ARBA00012513"/>
    </source>
</evidence>
<gene>
    <name evidence="11" type="ORF">M9Y10_002237</name>
</gene>
<evidence type="ECO:0000313" key="11">
    <source>
        <dbReference type="EMBL" id="KAK8899914.1"/>
    </source>
</evidence>
<evidence type="ECO:0000256" key="3">
    <source>
        <dbReference type="ARBA" id="ARBA00022679"/>
    </source>
</evidence>
<dbReference type="InterPro" id="IPR017441">
    <property type="entry name" value="Protein_kinase_ATP_BS"/>
</dbReference>
<accession>A0ABR2L9B2</accession>
<dbReference type="Proteomes" id="UP001470230">
    <property type="component" value="Unassembled WGS sequence"/>
</dbReference>
<keyword evidence="6 9" id="KW-0067">ATP-binding</keyword>
<dbReference type="PROSITE" id="PS50011">
    <property type="entry name" value="PROTEIN_KINASE_DOM"/>
    <property type="match status" value="1"/>
</dbReference>
<dbReference type="SUPFAM" id="SSF56112">
    <property type="entry name" value="Protein kinase-like (PK-like)"/>
    <property type="match status" value="1"/>
</dbReference>
<dbReference type="SUPFAM" id="SSF48371">
    <property type="entry name" value="ARM repeat"/>
    <property type="match status" value="2"/>
</dbReference>
<sequence length="995" mass="111617">MEKYHLIQQIGEGSFGKVYKARRKYTSRMVAIKMIGKKGQTEDDLISFRREITILNNVDHPNIMRFLEIIETDTDFCVVSELGRGDLFQIIHDNQTLPEDVLQNVSAQLVSAMSYLHDNKIIHRDIKPQNILIGSNNSLKICDFGFARALSNTTLFLRSIKGTPLYMAPELVQERPYDEKIDIWSLGVILYELYYGKAPFYTTSIYKLIQMISNDPITWPGQISDEFKDFLQVMLQKDPSHRATCKMLMKHPFIKNVKIDVLSDEMYRFKSKEFDEALVDPLSLQFCPPETNVPDFQSILLSPSNYSPSDLLEAMEQIPLDNPDSLLCSSFVNHFSDFIISNQKVTEEAFRIATSLLQSDPENYNEPLSAGINILSEGEIPSTAVSFFIELLVVPFCLNRIHLQPYECPDLRITAEKAPQLRDRLFGLLFGSDELMFANTLFFISFLLQVSPEFLEAFSGSFAAQSLPIVTSAIINNSSGAVVAASLSIISLTIQKNLNAFSSILPIQPFLDKFLKILHNVPNGIPAFSAFSAALSFCASAFGKLCQNSEFLKRCQNNSTRLNPSDYRAFIRASIVVEHSLESCLTIGSQMPQETLDITCYTAIITSPFVSFQLDDLMLDICVQRLPYLLPIHVPPTLEGVLSLPEPAVTPNLPQLLGMFGVTNCAEMICDFILCQINEPKTDYSDMIDTLCEKGIIPAICRAITENEENSIDSKSSISKSSLIDSKSSNGKKKPSSLELLLAHIVLNFAQPAKVLSDTISEILATILENESALSAEVSEIALIITGHFARLSSDYISPLIQAGVLPYAERGLKSESASIRARSSSLIGNITKHARLPQEDEEIIMPLLMKEIADDNQECQKFAAYAIGNEMYHNEMIENYISKDIRSIVELLFSNDRKTVEYGGYLIANFIRKSDTYVSEVIAAGALEKIISLISERDDLVPYLIQPLSVFCLYDEGRRMIKNREMLHYLQRYTKKGSDIVRSTAQSIIASFEM</sequence>
<keyword evidence="4 9" id="KW-0547">Nucleotide-binding</keyword>
<dbReference type="GO" id="GO:0004674">
    <property type="term" value="F:protein serine/threonine kinase activity"/>
    <property type="evidence" value="ECO:0007669"/>
    <property type="project" value="UniProtKB-KW"/>
</dbReference>
<dbReference type="PANTHER" id="PTHR22983">
    <property type="entry name" value="PROTEIN KINASE RELATED"/>
    <property type="match status" value="1"/>
</dbReference>
<dbReference type="SMART" id="SM00220">
    <property type="entry name" value="S_TKc"/>
    <property type="match status" value="1"/>
</dbReference>
<evidence type="ECO:0000256" key="5">
    <source>
        <dbReference type="ARBA" id="ARBA00022777"/>
    </source>
</evidence>
<dbReference type="InterPro" id="IPR016024">
    <property type="entry name" value="ARM-type_fold"/>
</dbReference>
<comment type="catalytic activity">
    <reaction evidence="7">
        <text>L-threonyl-[protein] + ATP = O-phospho-L-threonyl-[protein] + ADP + H(+)</text>
        <dbReference type="Rhea" id="RHEA:46608"/>
        <dbReference type="Rhea" id="RHEA-COMP:11060"/>
        <dbReference type="Rhea" id="RHEA-COMP:11605"/>
        <dbReference type="ChEBI" id="CHEBI:15378"/>
        <dbReference type="ChEBI" id="CHEBI:30013"/>
        <dbReference type="ChEBI" id="CHEBI:30616"/>
        <dbReference type="ChEBI" id="CHEBI:61977"/>
        <dbReference type="ChEBI" id="CHEBI:456216"/>
        <dbReference type="EC" id="2.7.11.1"/>
    </reaction>
</comment>
<evidence type="ECO:0000259" key="10">
    <source>
        <dbReference type="PROSITE" id="PS50011"/>
    </source>
</evidence>
<feature type="domain" description="Protein kinase" evidence="10">
    <location>
        <begin position="4"/>
        <end position="254"/>
    </location>
</feature>
<evidence type="ECO:0000256" key="9">
    <source>
        <dbReference type="PROSITE-ProRule" id="PRU10141"/>
    </source>
</evidence>